<feature type="transmembrane region" description="Helical" evidence="1">
    <location>
        <begin position="62"/>
        <end position="80"/>
    </location>
</feature>
<feature type="transmembrane region" description="Helical" evidence="1">
    <location>
        <begin position="187"/>
        <end position="206"/>
    </location>
</feature>
<dbReference type="OrthoDB" id="5243167at2"/>
<dbReference type="EMBL" id="CP042430">
    <property type="protein sequence ID" value="QEC46980.1"/>
    <property type="molecule type" value="Genomic_DNA"/>
</dbReference>
<proteinExistence type="predicted"/>
<keyword evidence="1" id="KW-0812">Transmembrane</keyword>
<dbReference type="RefSeq" id="WP_146916825.1">
    <property type="nucleotide sequence ID" value="NZ_CP042430.1"/>
</dbReference>
<feature type="transmembrane region" description="Helical" evidence="1">
    <location>
        <begin position="33"/>
        <end position="53"/>
    </location>
</feature>
<reference evidence="2 3" key="1">
    <citation type="journal article" date="2018" name="J. Microbiol.">
        <title>Baekduia soli gen. nov., sp. nov., a novel bacterium isolated from the soil of Baekdu Mountain and proposal of a novel family name, Baekduiaceae fam. nov.</title>
        <authorList>
            <person name="An D.S."/>
            <person name="Siddiqi M.Z."/>
            <person name="Kim K.H."/>
            <person name="Yu H.S."/>
            <person name="Im W.T."/>
        </authorList>
    </citation>
    <scope>NUCLEOTIDE SEQUENCE [LARGE SCALE GENOMIC DNA]</scope>
    <source>
        <strain evidence="2 3">BR7-21</strain>
    </source>
</reference>
<name>A0A5B8U1Z9_9ACTN</name>
<evidence type="ECO:0000313" key="3">
    <source>
        <dbReference type="Proteomes" id="UP000321805"/>
    </source>
</evidence>
<dbReference type="KEGG" id="bsol:FSW04_04835"/>
<keyword evidence="1" id="KW-0472">Membrane</keyword>
<sequence length="238" mass="23773">MVRGPAAVLGLLAAAQAYVFVAPELPIVTPVDLSIVLACAVGAAAVVACASAVPPLSDVPPLLWLVVLGAGILITALNVSDVGAGATPIETLGYAGIGAVFAAGLLSPSLAIGLPLFVAVVDVVSTLGGGPSETLANAGTTRPGDPLSLELPDWGTGLPAGRLGISDAVFIGVFLVYARKFGLRPRATAVGLWVASVAAVALKVWLDTAIPVLPLMAAAYFLVNADRIPALVRRATAS</sequence>
<feature type="transmembrane region" description="Helical" evidence="1">
    <location>
        <begin position="92"/>
        <end position="121"/>
    </location>
</feature>
<keyword evidence="1" id="KW-1133">Transmembrane helix</keyword>
<evidence type="ECO:0000256" key="1">
    <source>
        <dbReference type="SAM" id="Phobius"/>
    </source>
</evidence>
<keyword evidence="3" id="KW-1185">Reference proteome</keyword>
<dbReference type="Proteomes" id="UP000321805">
    <property type="component" value="Chromosome"/>
</dbReference>
<gene>
    <name evidence="2" type="ORF">FSW04_04835</name>
</gene>
<dbReference type="AlphaFoldDB" id="A0A5B8U1Z9"/>
<protein>
    <submittedName>
        <fullName evidence="2">Uncharacterized protein</fullName>
    </submittedName>
</protein>
<organism evidence="2 3">
    <name type="scientific">Baekduia soli</name>
    <dbReference type="NCBI Taxonomy" id="496014"/>
    <lineage>
        <taxon>Bacteria</taxon>
        <taxon>Bacillati</taxon>
        <taxon>Actinomycetota</taxon>
        <taxon>Thermoleophilia</taxon>
        <taxon>Solirubrobacterales</taxon>
        <taxon>Baekduiaceae</taxon>
        <taxon>Baekduia</taxon>
    </lineage>
</organism>
<accession>A0A5B8U1Z9</accession>
<evidence type="ECO:0000313" key="2">
    <source>
        <dbReference type="EMBL" id="QEC46980.1"/>
    </source>
</evidence>